<proteinExistence type="inferred from homology"/>
<evidence type="ECO:0008006" key="6">
    <source>
        <dbReference type="Google" id="ProtNLM"/>
    </source>
</evidence>
<evidence type="ECO:0000256" key="3">
    <source>
        <dbReference type="ARBA" id="ARBA00023134"/>
    </source>
</evidence>
<evidence type="ECO:0000256" key="2">
    <source>
        <dbReference type="ARBA" id="ARBA00022741"/>
    </source>
</evidence>
<evidence type="ECO:0000313" key="5">
    <source>
        <dbReference type="Proteomes" id="UP000694388"/>
    </source>
</evidence>
<dbReference type="GeneTree" id="ENSGT00940000168280"/>
<dbReference type="PROSITE" id="PS51419">
    <property type="entry name" value="RAB"/>
    <property type="match status" value="1"/>
</dbReference>
<name>A0A8C4PZL3_EPTBU</name>
<reference evidence="4" key="2">
    <citation type="submission" date="2025-09" db="UniProtKB">
        <authorList>
            <consortium name="Ensembl"/>
        </authorList>
    </citation>
    <scope>IDENTIFICATION</scope>
</reference>
<dbReference type="SMART" id="SM00174">
    <property type="entry name" value="RHO"/>
    <property type="match status" value="1"/>
</dbReference>
<evidence type="ECO:0000256" key="1">
    <source>
        <dbReference type="ARBA" id="ARBA00006270"/>
    </source>
</evidence>
<sequence length="217" mass="23654">MERHMEAIWLYQFRIILVGDSTVGKSSLLRRFTEGRFVQVSDPTVGVDFFSRLLELEPGKRVKLQLWDTAGQERFRSITQSYYRSSVGGILVFDVTSRATFESCPRWLAEARMHGQPGRPLLLLLGHKADKAEERQVGRQEAEAYATAQGLPYAEASALSGQGVEEAFTCLAKEVYGAVKAGLVPAGGEGSGVTCGIVPSTVHSSEEARAGLRPCAC</sequence>
<organism evidence="4 5">
    <name type="scientific">Eptatretus burgeri</name>
    <name type="common">Inshore hagfish</name>
    <dbReference type="NCBI Taxonomy" id="7764"/>
    <lineage>
        <taxon>Eukaryota</taxon>
        <taxon>Metazoa</taxon>
        <taxon>Chordata</taxon>
        <taxon>Craniata</taxon>
        <taxon>Vertebrata</taxon>
        <taxon>Cyclostomata</taxon>
        <taxon>Myxini</taxon>
        <taxon>Myxiniformes</taxon>
        <taxon>Myxinidae</taxon>
        <taxon>Eptatretinae</taxon>
        <taxon>Eptatretus</taxon>
    </lineage>
</organism>
<reference evidence="4" key="1">
    <citation type="submission" date="2025-08" db="UniProtKB">
        <authorList>
            <consortium name="Ensembl"/>
        </authorList>
    </citation>
    <scope>IDENTIFICATION</scope>
</reference>
<evidence type="ECO:0000313" key="4">
    <source>
        <dbReference type="Ensembl" id="ENSEBUP00000007610.1"/>
    </source>
</evidence>
<dbReference type="Proteomes" id="UP000694388">
    <property type="component" value="Unplaced"/>
</dbReference>
<dbReference type="InterPro" id="IPR027417">
    <property type="entry name" value="P-loop_NTPase"/>
</dbReference>
<accession>A0A8C4PZL3</accession>
<dbReference type="InterPro" id="IPR005225">
    <property type="entry name" value="Small_GTP-bd"/>
</dbReference>
<dbReference type="GO" id="GO:0003924">
    <property type="term" value="F:GTPase activity"/>
    <property type="evidence" value="ECO:0007669"/>
    <property type="project" value="InterPro"/>
</dbReference>
<keyword evidence="5" id="KW-1185">Reference proteome</keyword>
<keyword evidence="3" id="KW-0342">GTP-binding</keyword>
<dbReference type="SUPFAM" id="SSF52540">
    <property type="entry name" value="P-loop containing nucleoside triphosphate hydrolases"/>
    <property type="match status" value="1"/>
</dbReference>
<dbReference type="NCBIfam" id="TIGR00231">
    <property type="entry name" value="small_GTP"/>
    <property type="match status" value="1"/>
</dbReference>
<dbReference type="Pfam" id="PF00071">
    <property type="entry name" value="Ras"/>
    <property type="match status" value="1"/>
</dbReference>
<dbReference type="PANTHER" id="PTHR47979">
    <property type="entry name" value="DRAB11-RELATED"/>
    <property type="match status" value="1"/>
</dbReference>
<dbReference type="FunFam" id="3.40.50.300:FF:000808">
    <property type="entry name" value="Small GTP-binding protein, putative"/>
    <property type="match status" value="1"/>
</dbReference>
<keyword evidence="2" id="KW-0547">Nucleotide-binding</keyword>
<dbReference type="Ensembl" id="ENSEBUT00000008097.1">
    <property type="protein sequence ID" value="ENSEBUP00000007610.1"/>
    <property type="gene ID" value="ENSEBUG00000004971.1"/>
</dbReference>
<dbReference type="InterPro" id="IPR050209">
    <property type="entry name" value="Rab_GTPases_membrane_traffic"/>
</dbReference>
<dbReference type="SMART" id="SM00175">
    <property type="entry name" value="RAB"/>
    <property type="match status" value="1"/>
</dbReference>
<comment type="similarity">
    <text evidence="1">Belongs to the small GTPase superfamily. Rab family.</text>
</comment>
<dbReference type="AlphaFoldDB" id="A0A8C4PZL3"/>
<dbReference type="SMART" id="SM00173">
    <property type="entry name" value="RAS"/>
    <property type="match status" value="1"/>
</dbReference>
<dbReference type="PROSITE" id="PS51421">
    <property type="entry name" value="RAS"/>
    <property type="match status" value="1"/>
</dbReference>
<dbReference type="Gene3D" id="3.40.50.300">
    <property type="entry name" value="P-loop containing nucleotide triphosphate hydrolases"/>
    <property type="match status" value="1"/>
</dbReference>
<dbReference type="InterPro" id="IPR001806">
    <property type="entry name" value="Small_GTPase"/>
</dbReference>
<dbReference type="GO" id="GO:0005525">
    <property type="term" value="F:GTP binding"/>
    <property type="evidence" value="ECO:0007669"/>
    <property type="project" value="UniProtKB-KW"/>
</dbReference>
<dbReference type="SMART" id="SM00176">
    <property type="entry name" value="RAN"/>
    <property type="match status" value="1"/>
</dbReference>
<dbReference type="PROSITE" id="PS51420">
    <property type="entry name" value="RHO"/>
    <property type="match status" value="1"/>
</dbReference>
<protein>
    <recommendedName>
        <fullName evidence="6">Ras-related protein Rab-39B</fullName>
    </recommendedName>
</protein>
<dbReference type="PRINTS" id="PR00449">
    <property type="entry name" value="RASTRNSFRMNG"/>
</dbReference>
<dbReference type="OMA" id="LGEQCPC"/>